<dbReference type="GO" id="GO:0031012">
    <property type="term" value="C:extracellular matrix"/>
    <property type="evidence" value="ECO:0007669"/>
    <property type="project" value="TreeGrafter"/>
</dbReference>
<evidence type="ECO:0000313" key="5">
    <source>
        <dbReference type="EMBL" id="KAG7469863.1"/>
    </source>
</evidence>
<dbReference type="GO" id="GO:0005615">
    <property type="term" value="C:extracellular space"/>
    <property type="evidence" value="ECO:0007669"/>
    <property type="project" value="TreeGrafter"/>
</dbReference>
<feature type="compositionally biased region" description="Basic and acidic residues" evidence="3">
    <location>
        <begin position="400"/>
        <end position="436"/>
    </location>
</feature>
<feature type="compositionally biased region" description="Basic and acidic residues" evidence="3">
    <location>
        <begin position="342"/>
        <end position="361"/>
    </location>
</feature>
<dbReference type="SUPFAM" id="SSF53300">
    <property type="entry name" value="vWA-like"/>
    <property type="match status" value="2"/>
</dbReference>
<keyword evidence="2" id="KW-0272">Extracellular matrix</keyword>
<reference evidence="5" key="1">
    <citation type="submission" date="2021-01" db="EMBL/GenBank/DDBJ databases">
        <authorList>
            <person name="Zahm M."/>
            <person name="Roques C."/>
            <person name="Cabau C."/>
            <person name="Klopp C."/>
            <person name="Donnadieu C."/>
            <person name="Jouanno E."/>
            <person name="Lampietro C."/>
            <person name="Louis A."/>
            <person name="Herpin A."/>
            <person name="Echchiki A."/>
            <person name="Berthelot C."/>
            <person name="Parey E."/>
            <person name="Roest-Crollius H."/>
            <person name="Braasch I."/>
            <person name="Postlethwait J."/>
            <person name="Bobe J."/>
            <person name="Montfort J."/>
            <person name="Bouchez O."/>
            <person name="Begum T."/>
            <person name="Mejri S."/>
            <person name="Adams A."/>
            <person name="Chen W.-J."/>
            <person name="Guiguen Y."/>
        </authorList>
    </citation>
    <scope>NUCLEOTIDE SEQUENCE</scope>
    <source>
        <strain evidence="5">YG-15Mar2019-1</strain>
        <tissue evidence="5">Brain</tissue>
    </source>
</reference>
<dbReference type="InterPro" id="IPR036465">
    <property type="entry name" value="vWFA_dom_sf"/>
</dbReference>
<dbReference type="AlphaFoldDB" id="A0A9D3TAP2"/>
<feature type="compositionally biased region" description="Gly residues" evidence="3">
    <location>
        <begin position="477"/>
        <end position="486"/>
    </location>
</feature>
<evidence type="ECO:0000256" key="2">
    <source>
        <dbReference type="ARBA" id="ARBA00022530"/>
    </source>
</evidence>
<comment type="subcellular location">
    <subcellularLocation>
        <location evidence="1">Secreted</location>
        <location evidence="1">Extracellular space</location>
        <location evidence="1">Extracellular matrix</location>
    </subcellularLocation>
</comment>
<keyword evidence="6" id="KW-1185">Reference proteome</keyword>
<dbReference type="InterPro" id="IPR002035">
    <property type="entry name" value="VWF_A"/>
</dbReference>
<dbReference type="OrthoDB" id="8939548at2759"/>
<dbReference type="Gene3D" id="3.40.50.410">
    <property type="entry name" value="von Willebrand factor, type A domain"/>
    <property type="match status" value="2"/>
</dbReference>
<name>A0A9D3TAP2_MEGAT</name>
<gene>
    <name evidence="5" type="ORF">MATL_G00133260</name>
</gene>
<dbReference type="PROSITE" id="PS50234">
    <property type="entry name" value="VWFA"/>
    <property type="match status" value="1"/>
</dbReference>
<comment type="caution">
    <text evidence="5">The sequence shown here is derived from an EMBL/GenBank/DDBJ whole genome shotgun (WGS) entry which is preliminary data.</text>
</comment>
<evidence type="ECO:0000256" key="3">
    <source>
        <dbReference type="SAM" id="MobiDB-lite"/>
    </source>
</evidence>
<dbReference type="Pfam" id="PF01391">
    <property type="entry name" value="Collagen"/>
    <property type="match status" value="2"/>
</dbReference>
<dbReference type="Proteomes" id="UP001046870">
    <property type="component" value="Chromosome 10"/>
</dbReference>
<proteinExistence type="predicted"/>
<evidence type="ECO:0000313" key="6">
    <source>
        <dbReference type="Proteomes" id="UP001046870"/>
    </source>
</evidence>
<protein>
    <recommendedName>
        <fullName evidence="4">VWFA domain-containing protein</fullName>
    </recommendedName>
</protein>
<dbReference type="InterPro" id="IPR008160">
    <property type="entry name" value="Collagen"/>
</dbReference>
<dbReference type="PANTHER" id="PTHR24023">
    <property type="entry name" value="COLLAGEN ALPHA"/>
    <property type="match status" value="1"/>
</dbReference>
<organism evidence="5 6">
    <name type="scientific">Megalops atlanticus</name>
    <name type="common">Tarpon</name>
    <name type="synonym">Clupea gigantea</name>
    <dbReference type="NCBI Taxonomy" id="7932"/>
    <lineage>
        <taxon>Eukaryota</taxon>
        <taxon>Metazoa</taxon>
        <taxon>Chordata</taxon>
        <taxon>Craniata</taxon>
        <taxon>Vertebrata</taxon>
        <taxon>Euteleostomi</taxon>
        <taxon>Actinopterygii</taxon>
        <taxon>Neopterygii</taxon>
        <taxon>Teleostei</taxon>
        <taxon>Elopiformes</taxon>
        <taxon>Megalopidae</taxon>
        <taxon>Megalops</taxon>
    </lineage>
</organism>
<keyword evidence="2" id="KW-0964">Secreted</keyword>
<dbReference type="EMBL" id="JAFDVH010000010">
    <property type="protein sequence ID" value="KAG7469863.1"/>
    <property type="molecule type" value="Genomic_DNA"/>
</dbReference>
<dbReference type="PANTHER" id="PTHR24023:SF1082">
    <property type="entry name" value="COLLAGEN TRIPLE HELIX REPEAT"/>
    <property type="match status" value="1"/>
</dbReference>
<feature type="compositionally biased region" description="Basic and acidic residues" evidence="3">
    <location>
        <begin position="443"/>
        <end position="458"/>
    </location>
</feature>
<sequence>MIVMTDGKSRQRPENIWVNAKVLRDVDKVDIIAVAVGEQKHINPQILNLIAGNPLNVHKVGSHQDLKKIKRSIVTNICDDKKCQEESPVCQIDVAVGIDITQDQGTPLFFTHHQLDRNLLPILKSINSHFKTSCNAELQMRFAFHISNAEPALITKFEAKANLDDYVMDLRMRKIRSESRLDGQYLSAFGQKFKDDSDAHAKKVILIFTDGLDDKQQELQRVKKQLIKDGVAGLITVALEGATTINELQSIEFGRGYHYKQQLIIGDKTAAQLYAAFDNLSEEKCCYCCKCVGPLGPKGNPGTSGPKGEKGQKGGIGFPGEDGPPGMPGVYSHAGPPGDRGCNGDRGLKGKHGDQGEKGDTGDNGWDGIQGPEGDEGASGLKGDKGDAGNAGIPGDEGQPGEKGEKGLPGDTGRPGRDNNNRGPKGDEGPMGREGDPGINGRDGLRGDPGRDGLDGRRGQPGAKGSRGPPGDVGPKGEPGSGGKQGQRGEMGEKGQPGDPGIKGPQGAQGPKGIKGSKGGQGMRGLKGQPGDSGEKGQTGNMGFRGQMGSDGQDRGIEVTMVAREQGGKEGKRALKDKWDLKGIVENWVMVARKEWRDHLEIQVMMDAGDREDQKDTRKRLNVI</sequence>
<feature type="region of interest" description="Disordered" evidence="3">
    <location>
        <begin position="298"/>
        <end position="554"/>
    </location>
</feature>
<evidence type="ECO:0000256" key="1">
    <source>
        <dbReference type="ARBA" id="ARBA00004498"/>
    </source>
</evidence>
<feature type="domain" description="VWFA" evidence="4">
    <location>
        <begin position="1"/>
        <end position="77"/>
    </location>
</feature>
<evidence type="ECO:0000259" key="4">
    <source>
        <dbReference type="PROSITE" id="PS50234"/>
    </source>
</evidence>
<feature type="compositionally biased region" description="Gly residues" evidence="3">
    <location>
        <begin position="516"/>
        <end position="525"/>
    </location>
</feature>
<accession>A0A9D3TAP2</accession>
<dbReference type="InterPro" id="IPR050149">
    <property type="entry name" value="Collagen_superfamily"/>
</dbReference>